<dbReference type="OrthoDB" id="3871768at2"/>
<dbReference type="AlphaFoldDB" id="B5GVR5"/>
<dbReference type="Proteomes" id="UP000002357">
    <property type="component" value="Plasmid pSCL4"/>
</dbReference>
<reference evidence="1 2" key="1">
    <citation type="journal article" date="2010" name="Genome Biol. Evol.">
        <title>The sequence of a 1.8-mb bacterial linear plasmid reveals a rich evolutionary reservoir of secondary metabolic pathways.</title>
        <authorList>
            <person name="Medema M.H."/>
            <person name="Trefzer A."/>
            <person name="Kovalchuk A."/>
            <person name="van den Berg M."/>
            <person name="Mueller U."/>
            <person name="Heijne W."/>
            <person name="Wu L."/>
            <person name="Alam M.T."/>
            <person name="Ronning C.M."/>
            <person name="Nierman W.C."/>
            <person name="Bovenberg R.A.L."/>
            <person name="Breitling R."/>
            <person name="Takano E."/>
        </authorList>
    </citation>
    <scope>NUCLEOTIDE SEQUENCE [LARGE SCALE GENOMIC DNA]</scope>
    <source>
        <strain evidence="2">ATCC 27064 / DSM 738 / JCM 4710 / NBRC 13307 / NCIMB 12785 / NRRL 3585 / VKM Ac-602</strain>
        <plasmid evidence="1">pSCL4</plasmid>
    </source>
</reference>
<dbReference type="GeneID" id="93733307"/>
<gene>
    <name evidence="1" type="ORF">SCLAV_p0049</name>
</gene>
<name>B5GVR5_STRCL</name>
<geneLocation type="plasmid" evidence="1 2">
    <name>pSCL4</name>
</geneLocation>
<accession>B5GVR5</accession>
<keyword evidence="1" id="KW-0614">Plasmid</keyword>
<evidence type="ECO:0000313" key="2">
    <source>
        <dbReference type="Proteomes" id="UP000002357"/>
    </source>
</evidence>
<sequence length="115" mass="12013">MEDANWAGAVGTAREASGFGGEAVVRTVAAVRAAVRPERRAEFDRELGAVGGGGAFDVFLDHWWIQALVDAAPDEGAREAAVEFADLAVALRARGEGGPTRSAAEIEQMLAEMVS</sequence>
<dbReference type="eggNOG" id="ENOG5032DH9">
    <property type="taxonomic scope" value="Bacteria"/>
</dbReference>
<evidence type="ECO:0000313" key="1">
    <source>
        <dbReference type="EMBL" id="EFG03544.2"/>
    </source>
</evidence>
<dbReference type="RefSeq" id="WP_003955940.1">
    <property type="nucleotide sequence ID" value="NZ_CM000914.1"/>
</dbReference>
<proteinExistence type="predicted"/>
<organism evidence="1 2">
    <name type="scientific">Streptomyces clavuligerus</name>
    <dbReference type="NCBI Taxonomy" id="1901"/>
    <lineage>
        <taxon>Bacteria</taxon>
        <taxon>Bacillati</taxon>
        <taxon>Actinomycetota</taxon>
        <taxon>Actinomycetes</taxon>
        <taxon>Kitasatosporales</taxon>
        <taxon>Streptomycetaceae</taxon>
        <taxon>Streptomyces</taxon>
    </lineage>
</organism>
<dbReference type="EMBL" id="CM000914">
    <property type="protein sequence ID" value="EFG03544.2"/>
    <property type="molecule type" value="Genomic_DNA"/>
</dbReference>
<keyword evidence="2" id="KW-1185">Reference proteome</keyword>
<protein>
    <submittedName>
        <fullName evidence="1">Uncharacterized protein</fullName>
    </submittedName>
</protein>